<comment type="caution">
    <text evidence="2">The sequence shown here is derived from an EMBL/GenBank/DDBJ whole genome shotgun (WGS) entry which is preliminary data.</text>
</comment>
<sequence length="428" mass="48564">MSELSLVATPPSVDSRTPRGDFPPELVREIAENLAGDFKALLTFSLLCHHWRNASRPILFTKVNIRNPQRLEEFIAIINEDPSIAYQARELVLGRPLDFETRWFQGIDSTLGKRLPNLTKLQIYGLRFYSIKDDPTLTRLKIFQDLISGFSSLDSLKISISVLPSNIMPKILTYAKKLKTLSFDACFPIFVDPDAEDEEDELSADKGAIETVPKDRSLGTSVHFGWPLVNSYELTDMASYLAFQFFVIRSSGPHKTIKLSVPGSSWRELALSTVEDIIDQHKYTLEDLTLEIPTHSTLSNSESLKISTPLGKELRRISRLKYLNFQDTVLLLINQIVDKLDPHKLPNVTVTVGEKYISNVNEYFPAHVCRSLDILFSTAPNKPSFGLKLAAGGPQNTMELLRARFPRLFAEQRIRVREGHKMYRIARE</sequence>
<name>A0AAD5VCR4_9APHY</name>
<dbReference type="EMBL" id="JANAWD010000004">
    <property type="protein sequence ID" value="KAJ3491975.1"/>
    <property type="molecule type" value="Genomic_DNA"/>
</dbReference>
<dbReference type="AlphaFoldDB" id="A0AAD5VCR4"/>
<dbReference type="CDD" id="cd09917">
    <property type="entry name" value="F-box_SF"/>
    <property type="match status" value="1"/>
</dbReference>
<evidence type="ECO:0000313" key="3">
    <source>
        <dbReference type="Proteomes" id="UP001212997"/>
    </source>
</evidence>
<dbReference type="SUPFAM" id="SSF52047">
    <property type="entry name" value="RNI-like"/>
    <property type="match status" value="1"/>
</dbReference>
<dbReference type="InterPro" id="IPR036047">
    <property type="entry name" value="F-box-like_dom_sf"/>
</dbReference>
<dbReference type="SUPFAM" id="SSF81383">
    <property type="entry name" value="F-box domain"/>
    <property type="match status" value="1"/>
</dbReference>
<dbReference type="Proteomes" id="UP001212997">
    <property type="component" value="Unassembled WGS sequence"/>
</dbReference>
<evidence type="ECO:0000313" key="2">
    <source>
        <dbReference type="EMBL" id="KAJ3491975.1"/>
    </source>
</evidence>
<keyword evidence="3" id="KW-1185">Reference proteome</keyword>
<feature type="region of interest" description="Disordered" evidence="1">
    <location>
        <begin position="1"/>
        <end position="20"/>
    </location>
</feature>
<protein>
    <recommendedName>
        <fullName evidence="4">F-box domain-containing protein</fullName>
    </recommendedName>
</protein>
<organism evidence="2 3">
    <name type="scientific">Meripilus lineatus</name>
    <dbReference type="NCBI Taxonomy" id="2056292"/>
    <lineage>
        <taxon>Eukaryota</taxon>
        <taxon>Fungi</taxon>
        <taxon>Dikarya</taxon>
        <taxon>Basidiomycota</taxon>
        <taxon>Agaricomycotina</taxon>
        <taxon>Agaricomycetes</taxon>
        <taxon>Polyporales</taxon>
        <taxon>Meripilaceae</taxon>
        <taxon>Meripilus</taxon>
    </lineage>
</organism>
<evidence type="ECO:0000256" key="1">
    <source>
        <dbReference type="SAM" id="MobiDB-lite"/>
    </source>
</evidence>
<proteinExistence type="predicted"/>
<accession>A0AAD5VCR4</accession>
<reference evidence="2" key="1">
    <citation type="submission" date="2022-07" db="EMBL/GenBank/DDBJ databases">
        <title>Genome Sequence of Physisporinus lineatus.</title>
        <authorList>
            <person name="Buettner E."/>
        </authorList>
    </citation>
    <scope>NUCLEOTIDE SEQUENCE</scope>
    <source>
        <strain evidence="2">VT162</strain>
    </source>
</reference>
<gene>
    <name evidence="2" type="ORF">NLI96_g298</name>
</gene>
<evidence type="ECO:0008006" key="4">
    <source>
        <dbReference type="Google" id="ProtNLM"/>
    </source>
</evidence>